<dbReference type="PANTHER" id="PTHR31376">
    <property type="entry name" value="OS09G0467300 PROTEIN-RELATED"/>
    <property type="match status" value="1"/>
</dbReference>
<dbReference type="Proteomes" id="UP001567538">
    <property type="component" value="Unassembled WGS sequence"/>
</dbReference>
<evidence type="ECO:0000256" key="7">
    <source>
        <dbReference type="RuleBase" id="RU368015"/>
    </source>
</evidence>
<dbReference type="EMBL" id="JBEAFC010000005">
    <property type="protein sequence ID" value="KAL1555882.1"/>
    <property type="molecule type" value="Genomic_DNA"/>
</dbReference>
<comment type="similarity">
    <text evidence="2 7">Belongs to the purine permeases (TC 2.A.7.14) family.</text>
</comment>
<dbReference type="InterPro" id="IPR037185">
    <property type="entry name" value="EmrE-like"/>
</dbReference>
<evidence type="ECO:0000256" key="6">
    <source>
        <dbReference type="ARBA" id="ARBA00023136"/>
    </source>
</evidence>
<keyword evidence="3 7" id="KW-0813">Transport</keyword>
<feature type="transmembrane region" description="Helical" evidence="7">
    <location>
        <begin position="247"/>
        <end position="269"/>
    </location>
</feature>
<feature type="transmembrane region" description="Helical" evidence="7">
    <location>
        <begin position="55"/>
        <end position="77"/>
    </location>
</feature>
<evidence type="ECO:0000256" key="4">
    <source>
        <dbReference type="ARBA" id="ARBA00022692"/>
    </source>
</evidence>
<accession>A0ABD1HI40</accession>
<proteinExistence type="inferred from homology"/>
<feature type="transmembrane region" description="Helical" evidence="7">
    <location>
        <begin position="89"/>
        <end position="108"/>
    </location>
</feature>
<feature type="transmembrane region" description="Helical" evidence="7">
    <location>
        <begin position="178"/>
        <end position="195"/>
    </location>
</feature>
<feature type="transmembrane region" description="Helical" evidence="7">
    <location>
        <begin position="149"/>
        <end position="171"/>
    </location>
</feature>
<keyword evidence="9" id="KW-1185">Reference proteome</keyword>
<evidence type="ECO:0000256" key="3">
    <source>
        <dbReference type="ARBA" id="ARBA00022448"/>
    </source>
</evidence>
<dbReference type="AlphaFoldDB" id="A0ABD1HI40"/>
<feature type="transmembrane region" description="Helical" evidence="7">
    <location>
        <begin position="210"/>
        <end position="235"/>
    </location>
</feature>
<reference evidence="8 9" key="1">
    <citation type="submission" date="2024-06" db="EMBL/GenBank/DDBJ databases">
        <title>A chromosome level genome sequence of Diviner's sage (Salvia divinorum).</title>
        <authorList>
            <person name="Ford S.A."/>
            <person name="Ro D.-K."/>
            <person name="Ness R.W."/>
            <person name="Phillips M.A."/>
        </authorList>
    </citation>
    <scope>NUCLEOTIDE SEQUENCE [LARGE SCALE GENOMIC DNA]</scope>
    <source>
        <strain evidence="8">SAF-2024a</strain>
        <tissue evidence="8">Leaf</tissue>
    </source>
</reference>
<comment type="caution">
    <text evidence="8">The sequence shown here is derived from an EMBL/GenBank/DDBJ whole genome shotgun (WGS) entry which is preliminary data.</text>
</comment>
<dbReference type="GO" id="GO:0005345">
    <property type="term" value="F:purine nucleobase transmembrane transporter activity"/>
    <property type="evidence" value="ECO:0007669"/>
    <property type="project" value="UniProtKB-UniRule"/>
</dbReference>
<evidence type="ECO:0000256" key="2">
    <source>
        <dbReference type="ARBA" id="ARBA00006213"/>
    </source>
</evidence>
<feature type="transmembrane region" description="Helical" evidence="7">
    <location>
        <begin position="120"/>
        <end position="143"/>
    </location>
</feature>
<protein>
    <recommendedName>
        <fullName evidence="7">Probable purine permease</fullName>
    </recommendedName>
</protein>
<dbReference type="PANTHER" id="PTHR31376:SF17">
    <property type="entry name" value="PURINE PERMEASE 21-RELATED"/>
    <property type="match status" value="1"/>
</dbReference>
<feature type="transmembrane region" description="Helical" evidence="7">
    <location>
        <begin position="317"/>
        <end position="338"/>
    </location>
</feature>
<keyword evidence="6 7" id="KW-0472">Membrane</keyword>
<comment type="subcellular location">
    <subcellularLocation>
        <location evidence="1 7">Membrane</location>
        <topology evidence="1 7">Multi-pass membrane protein</topology>
    </subcellularLocation>
</comment>
<sequence length="394" mass="43051">MEELQPQINKKLKAEGSPEISKKSTDISVLSLGLIPEAERSPEINKKSLLTHYKWWLQMLLYSFFLLSGSSAATILGRLYYDNGGQSNWIATLVQVIGFPILIPFLFFTTADNGSRRRPLALAAFNIAIGVFLAVDCLLFSIGLRYLPIITYTLIGASQLGFNAVFSLFLNHQKFTPFIVNSLVLLTVSSTLLVFDPESGESGKASDRKYAVGFVCTVAASAGYAMMLSLTQLAFQKLIKKESARAVIEMTIYQSLVASIVITIALFAGGEWRRLGGEMDGYRKGKAGYVMNLVWTAVGWQVFGVGCVGLIFQVSALFANVIGMLGLPMGPVLAVVFLGDRLSGLKAVAMVVAMWGFVSYIYQHYLDDLEMKERGRNGDGVELPLVDDERGASA</sequence>
<dbReference type="Pfam" id="PF16913">
    <property type="entry name" value="PUNUT"/>
    <property type="match status" value="1"/>
</dbReference>
<dbReference type="GO" id="GO:0016020">
    <property type="term" value="C:membrane"/>
    <property type="evidence" value="ECO:0007669"/>
    <property type="project" value="UniProtKB-SubCell"/>
</dbReference>
<feature type="transmembrane region" description="Helical" evidence="7">
    <location>
        <begin position="289"/>
        <end position="312"/>
    </location>
</feature>
<organism evidence="8 9">
    <name type="scientific">Salvia divinorum</name>
    <name type="common">Maria pastora</name>
    <name type="synonym">Diviner's sage</name>
    <dbReference type="NCBI Taxonomy" id="28513"/>
    <lineage>
        <taxon>Eukaryota</taxon>
        <taxon>Viridiplantae</taxon>
        <taxon>Streptophyta</taxon>
        <taxon>Embryophyta</taxon>
        <taxon>Tracheophyta</taxon>
        <taxon>Spermatophyta</taxon>
        <taxon>Magnoliopsida</taxon>
        <taxon>eudicotyledons</taxon>
        <taxon>Gunneridae</taxon>
        <taxon>Pentapetalae</taxon>
        <taxon>asterids</taxon>
        <taxon>lamiids</taxon>
        <taxon>Lamiales</taxon>
        <taxon>Lamiaceae</taxon>
        <taxon>Nepetoideae</taxon>
        <taxon>Mentheae</taxon>
        <taxon>Salviinae</taxon>
        <taxon>Salvia</taxon>
        <taxon>Salvia subgen. Calosphace</taxon>
    </lineage>
</organism>
<evidence type="ECO:0000256" key="5">
    <source>
        <dbReference type="ARBA" id="ARBA00022989"/>
    </source>
</evidence>
<gene>
    <name evidence="8" type="ORF">AAHA92_11571</name>
</gene>
<evidence type="ECO:0000256" key="1">
    <source>
        <dbReference type="ARBA" id="ARBA00004141"/>
    </source>
</evidence>
<dbReference type="GO" id="GO:0015211">
    <property type="term" value="F:purine nucleoside transmembrane transporter activity"/>
    <property type="evidence" value="ECO:0007669"/>
    <property type="project" value="UniProtKB-UniRule"/>
</dbReference>
<evidence type="ECO:0000313" key="9">
    <source>
        <dbReference type="Proteomes" id="UP001567538"/>
    </source>
</evidence>
<name>A0ABD1HI40_SALDI</name>
<evidence type="ECO:0000313" key="8">
    <source>
        <dbReference type="EMBL" id="KAL1555882.1"/>
    </source>
</evidence>
<feature type="transmembrane region" description="Helical" evidence="7">
    <location>
        <begin position="344"/>
        <end position="362"/>
    </location>
</feature>
<dbReference type="InterPro" id="IPR030182">
    <property type="entry name" value="PUP_plant"/>
</dbReference>
<dbReference type="SUPFAM" id="SSF103481">
    <property type="entry name" value="Multidrug resistance efflux transporter EmrE"/>
    <property type="match status" value="1"/>
</dbReference>
<keyword evidence="4 7" id="KW-0812">Transmembrane</keyword>
<keyword evidence="5 7" id="KW-1133">Transmembrane helix</keyword>